<reference evidence="2 3" key="1">
    <citation type="submission" date="2023-08" db="EMBL/GenBank/DDBJ databases">
        <title>Whole genome sequencing of Staphylococcus chromogenes NNSch 2386.</title>
        <authorList>
            <person name="Kropotov V.S."/>
            <person name="Boriskina E.V."/>
            <person name="Gordinskaya N.A."/>
            <person name="Shkurkina I.S."/>
            <person name="Kryazhev D.V."/>
            <person name="Alekseeva A.E."/>
            <person name="Makhova M.A."/>
        </authorList>
    </citation>
    <scope>NUCLEOTIDE SEQUENCE [LARGE SCALE GENOMIC DNA]</scope>
    <source>
        <strain evidence="2 3">NNSch 2386</strain>
    </source>
</reference>
<keyword evidence="1" id="KW-0472">Membrane</keyword>
<gene>
    <name evidence="2" type="ORF">RCF65_04945</name>
</gene>
<dbReference type="RefSeq" id="WP_157946558.1">
    <property type="nucleotide sequence ID" value="NZ_JAVGJF010000021.1"/>
</dbReference>
<comment type="caution">
    <text evidence="2">The sequence shown here is derived from an EMBL/GenBank/DDBJ whole genome shotgun (WGS) entry which is preliminary data.</text>
</comment>
<name>A0ABD5AVG3_STACR</name>
<evidence type="ECO:0000313" key="3">
    <source>
        <dbReference type="Proteomes" id="UP001240157"/>
    </source>
</evidence>
<evidence type="ECO:0000313" key="2">
    <source>
        <dbReference type="EMBL" id="MDQ7175328.1"/>
    </source>
</evidence>
<proteinExistence type="predicted"/>
<keyword evidence="1" id="KW-1133">Transmembrane helix</keyword>
<sequence>MSFVVCMFILSRITFYILQSLSVDIWIARGITIAVIVVFTIGVNIVVYRHYRKTY</sequence>
<protein>
    <submittedName>
        <fullName evidence="2">Uncharacterized protein</fullName>
    </submittedName>
</protein>
<evidence type="ECO:0000256" key="1">
    <source>
        <dbReference type="SAM" id="Phobius"/>
    </source>
</evidence>
<dbReference type="AlphaFoldDB" id="A0ABD5AVG3"/>
<feature type="transmembrane region" description="Helical" evidence="1">
    <location>
        <begin position="25"/>
        <end position="48"/>
    </location>
</feature>
<organism evidence="2 3">
    <name type="scientific">Staphylococcus chromogenes</name>
    <name type="common">Staphylococcus hyicus subsp. chromogenes</name>
    <dbReference type="NCBI Taxonomy" id="46126"/>
    <lineage>
        <taxon>Bacteria</taxon>
        <taxon>Bacillati</taxon>
        <taxon>Bacillota</taxon>
        <taxon>Bacilli</taxon>
        <taxon>Bacillales</taxon>
        <taxon>Staphylococcaceae</taxon>
        <taxon>Staphylococcus</taxon>
    </lineage>
</organism>
<dbReference type="Proteomes" id="UP001240157">
    <property type="component" value="Unassembled WGS sequence"/>
</dbReference>
<dbReference type="EMBL" id="JAVGJF010000021">
    <property type="protein sequence ID" value="MDQ7175328.1"/>
    <property type="molecule type" value="Genomic_DNA"/>
</dbReference>
<accession>A0ABD5AVG3</accession>
<keyword evidence="1" id="KW-0812">Transmembrane</keyword>